<evidence type="ECO:0000313" key="2">
    <source>
        <dbReference type="EMBL" id="GBL91702.1"/>
    </source>
</evidence>
<name>A0A4Y2BHG6_ARAVE</name>
<gene>
    <name evidence="2" type="ORF">AVEN_71349-2_1</name>
</gene>
<evidence type="ECO:0000313" key="3">
    <source>
        <dbReference type="Proteomes" id="UP000499080"/>
    </source>
</evidence>
<comment type="caution">
    <text evidence="2">The sequence shown here is derived from an EMBL/GenBank/DDBJ whole genome shotgun (WGS) entry which is preliminary data.</text>
</comment>
<feature type="non-terminal residue" evidence="2">
    <location>
        <position position="1"/>
    </location>
</feature>
<dbReference type="Proteomes" id="UP000499080">
    <property type="component" value="Unassembled WGS sequence"/>
</dbReference>
<keyword evidence="3" id="KW-1185">Reference proteome</keyword>
<dbReference type="EMBL" id="BGPR01000081">
    <property type="protein sequence ID" value="GBL91702.1"/>
    <property type="molecule type" value="Genomic_DNA"/>
</dbReference>
<organism evidence="2 3">
    <name type="scientific">Araneus ventricosus</name>
    <name type="common">Orbweaver spider</name>
    <name type="synonym">Epeira ventricosa</name>
    <dbReference type="NCBI Taxonomy" id="182803"/>
    <lineage>
        <taxon>Eukaryota</taxon>
        <taxon>Metazoa</taxon>
        <taxon>Ecdysozoa</taxon>
        <taxon>Arthropoda</taxon>
        <taxon>Chelicerata</taxon>
        <taxon>Arachnida</taxon>
        <taxon>Araneae</taxon>
        <taxon>Araneomorphae</taxon>
        <taxon>Entelegynae</taxon>
        <taxon>Araneoidea</taxon>
        <taxon>Araneidae</taxon>
        <taxon>Araneus</taxon>
    </lineage>
</organism>
<feature type="region of interest" description="Disordered" evidence="1">
    <location>
        <begin position="13"/>
        <end position="36"/>
    </location>
</feature>
<proteinExistence type="predicted"/>
<evidence type="ECO:0000256" key="1">
    <source>
        <dbReference type="SAM" id="MobiDB-lite"/>
    </source>
</evidence>
<protein>
    <submittedName>
        <fullName evidence="2">Uncharacterized protein</fullName>
    </submittedName>
</protein>
<sequence length="78" mass="8855">LRLIEKLKAIRAATASQGEPSPIHTRQRRKKVKGEDGEVKYKLEQTVGYLGVVMPVTPKEDTCLRVVKNWEARRNALV</sequence>
<accession>A0A4Y2BHG6</accession>
<reference evidence="2 3" key="1">
    <citation type="journal article" date="2019" name="Sci. Rep.">
        <title>Orb-weaving spider Araneus ventricosus genome elucidates the spidroin gene catalogue.</title>
        <authorList>
            <person name="Kono N."/>
            <person name="Nakamura H."/>
            <person name="Ohtoshi R."/>
            <person name="Moran D.A.P."/>
            <person name="Shinohara A."/>
            <person name="Yoshida Y."/>
            <person name="Fujiwara M."/>
            <person name="Mori M."/>
            <person name="Tomita M."/>
            <person name="Arakawa K."/>
        </authorList>
    </citation>
    <scope>NUCLEOTIDE SEQUENCE [LARGE SCALE GENOMIC DNA]</scope>
</reference>
<dbReference type="AlphaFoldDB" id="A0A4Y2BHG6"/>